<dbReference type="EMBL" id="JBCGBG010000010">
    <property type="protein sequence ID" value="MEL7698324.1"/>
    <property type="molecule type" value="Genomic_DNA"/>
</dbReference>
<protein>
    <submittedName>
        <fullName evidence="1">Uncharacterized protein</fullName>
    </submittedName>
</protein>
<proteinExistence type="predicted"/>
<sequence length="182" mass="20391">MNTHNVKTATPESPKTWVKSPENLWIARKIDLLVALAKIEGELLMYQALDRIEAEMDSDQIEDQYLCPQTAPEIVQRLESMGAITTQSVLDMVCSVESLASYSEFWREIFSGALPALTVFTSRAAANRERFLASAAEGMKPFSVEVDGRIEYPEDDPIFGTYWQDGSICLGRAWTVARTTMT</sequence>
<organism evidence="1 2">
    <name type="scientific">Pantoea brenneri</name>
    <dbReference type="NCBI Taxonomy" id="472694"/>
    <lineage>
        <taxon>Bacteria</taxon>
        <taxon>Pseudomonadati</taxon>
        <taxon>Pseudomonadota</taxon>
        <taxon>Gammaproteobacteria</taxon>
        <taxon>Enterobacterales</taxon>
        <taxon>Erwiniaceae</taxon>
        <taxon>Pantoea</taxon>
    </lineage>
</organism>
<accession>A0ABU9MTH1</accession>
<evidence type="ECO:0000313" key="2">
    <source>
        <dbReference type="Proteomes" id="UP001468095"/>
    </source>
</evidence>
<reference evidence="1 2" key="1">
    <citation type="submission" date="2024-04" db="EMBL/GenBank/DDBJ databases">
        <authorList>
            <person name="Suleimanova A.D."/>
            <person name="Pudova D.S."/>
            <person name="Shagimardanova E.I."/>
            <person name="Sharipova M.R."/>
        </authorList>
    </citation>
    <scope>NUCLEOTIDE SEQUENCE [LARGE SCALE GENOMIC DNA]</scope>
    <source>
        <strain evidence="1 2">3.1</strain>
    </source>
</reference>
<keyword evidence="2" id="KW-1185">Reference proteome</keyword>
<dbReference type="Proteomes" id="UP001468095">
    <property type="component" value="Unassembled WGS sequence"/>
</dbReference>
<evidence type="ECO:0000313" key="1">
    <source>
        <dbReference type="EMBL" id="MEL7698324.1"/>
    </source>
</evidence>
<name>A0ABU9MTH1_9GAMM</name>
<dbReference type="RefSeq" id="WP_031378069.1">
    <property type="nucleotide sequence ID" value="NZ_JBCGBG010000010.1"/>
</dbReference>
<gene>
    <name evidence="1" type="ORF">AABB92_22030</name>
</gene>
<comment type="caution">
    <text evidence="1">The sequence shown here is derived from an EMBL/GenBank/DDBJ whole genome shotgun (WGS) entry which is preliminary data.</text>
</comment>